<evidence type="ECO:0000256" key="2">
    <source>
        <dbReference type="ARBA" id="ARBA00022771"/>
    </source>
</evidence>
<keyword evidence="2" id="KW-0863">Zinc-finger</keyword>
<evidence type="ECO:0000259" key="4">
    <source>
        <dbReference type="PROSITE" id="PS50188"/>
    </source>
</evidence>
<dbReference type="CDD" id="cd11709">
    <property type="entry name" value="SPRY"/>
    <property type="match status" value="1"/>
</dbReference>
<dbReference type="EMBL" id="CP030117">
    <property type="protein sequence ID" value="AWX59132.1"/>
    <property type="molecule type" value="Genomic_DNA"/>
</dbReference>
<dbReference type="Gene3D" id="2.60.120.260">
    <property type="entry name" value="Galactose-binding domain-like"/>
    <property type="match status" value="2"/>
</dbReference>
<dbReference type="GO" id="GO:0008270">
    <property type="term" value="F:zinc ion binding"/>
    <property type="evidence" value="ECO:0007669"/>
    <property type="project" value="UniProtKB-KW"/>
</dbReference>
<keyword evidence="3" id="KW-0862">Zinc</keyword>
<dbReference type="PROSITE" id="PS50188">
    <property type="entry name" value="B302_SPRY"/>
    <property type="match status" value="1"/>
</dbReference>
<organism evidence="5 6">
    <name type="scientific">Brevibacillus brevis</name>
    <name type="common">Bacillus brevis</name>
    <dbReference type="NCBI Taxonomy" id="1393"/>
    <lineage>
        <taxon>Bacteria</taxon>
        <taxon>Bacillati</taxon>
        <taxon>Bacillota</taxon>
        <taxon>Bacilli</taxon>
        <taxon>Bacillales</taxon>
        <taxon>Paenibacillaceae</taxon>
        <taxon>Brevibacillus</taxon>
    </lineage>
</organism>
<dbReference type="InterPro" id="IPR013320">
    <property type="entry name" value="ConA-like_dom_sf"/>
</dbReference>
<dbReference type="InterPro" id="IPR043136">
    <property type="entry name" value="B30.2/SPRY_sf"/>
</dbReference>
<dbReference type="SUPFAM" id="SSF49899">
    <property type="entry name" value="Concanavalin A-like lectins/glucanases"/>
    <property type="match status" value="1"/>
</dbReference>
<dbReference type="Gene3D" id="2.60.120.920">
    <property type="match status" value="1"/>
</dbReference>
<evidence type="ECO:0000313" key="5">
    <source>
        <dbReference type="EMBL" id="AWX59132.1"/>
    </source>
</evidence>
<dbReference type="SMART" id="SM00449">
    <property type="entry name" value="SPRY"/>
    <property type="match status" value="1"/>
</dbReference>
<dbReference type="InterPro" id="IPR045129">
    <property type="entry name" value="RNF123/RKP/RSPRY1"/>
</dbReference>
<feature type="domain" description="B30.2/SPRY" evidence="4">
    <location>
        <begin position="347"/>
        <end position="540"/>
    </location>
</feature>
<keyword evidence="1" id="KW-0479">Metal-binding</keyword>
<protein>
    <recommendedName>
        <fullName evidence="4">B30.2/SPRY domain-containing protein</fullName>
    </recommendedName>
</protein>
<dbReference type="Pfam" id="PF00622">
    <property type="entry name" value="SPRY"/>
    <property type="match status" value="1"/>
</dbReference>
<proteinExistence type="predicted"/>
<dbReference type="GO" id="GO:0051603">
    <property type="term" value="P:proteolysis involved in protein catabolic process"/>
    <property type="evidence" value="ECO:0007669"/>
    <property type="project" value="TreeGrafter"/>
</dbReference>
<dbReference type="InterPro" id="IPR001870">
    <property type="entry name" value="B30.2/SPRY"/>
</dbReference>
<dbReference type="InterPro" id="IPR003877">
    <property type="entry name" value="SPRY_dom"/>
</dbReference>
<accession>A0A2Z4MRE9</accession>
<dbReference type="PANTHER" id="PTHR13363:SF5">
    <property type="entry name" value="E3 UBIQUITIN-PROTEIN LIGASE RNF123"/>
    <property type="match status" value="1"/>
</dbReference>
<dbReference type="PANTHER" id="PTHR13363">
    <property type="entry name" value="RING FINGER AND SRY DOMAIN-CONTAINING"/>
    <property type="match status" value="1"/>
</dbReference>
<evidence type="ECO:0000313" key="6">
    <source>
        <dbReference type="Proteomes" id="UP000036061"/>
    </source>
</evidence>
<evidence type="ECO:0000256" key="1">
    <source>
        <dbReference type="ARBA" id="ARBA00022723"/>
    </source>
</evidence>
<evidence type="ECO:0000256" key="3">
    <source>
        <dbReference type="ARBA" id="ARBA00022833"/>
    </source>
</evidence>
<gene>
    <name evidence="5" type="ORF">AB432_003735</name>
</gene>
<name>A0A2Z4MRE9_BREBE</name>
<reference evidence="5 6" key="1">
    <citation type="journal article" date="2015" name="Genome Announc.">
        <title>Draft Genome Sequence of Brevibacillus brevis DZQ7, a Plant Growth-Promoting Rhizobacterium with Broad-Spectrum Antimicrobial Activity.</title>
        <authorList>
            <person name="Hou Q."/>
            <person name="Wang C."/>
            <person name="Hou X."/>
            <person name="Xia Z."/>
            <person name="Ye J."/>
            <person name="Liu K."/>
            <person name="Liu H."/>
            <person name="Wang J."/>
            <person name="Guo H."/>
            <person name="Yu X."/>
            <person name="Yang Y."/>
            <person name="Du B."/>
            <person name="Ding Y."/>
        </authorList>
    </citation>
    <scope>NUCLEOTIDE SEQUENCE [LARGE SCALE GENOMIC DNA]</scope>
    <source>
        <strain evidence="5 6">DZQ7</strain>
    </source>
</reference>
<dbReference type="GO" id="GO:0004842">
    <property type="term" value="F:ubiquitin-protein transferase activity"/>
    <property type="evidence" value="ECO:0007669"/>
    <property type="project" value="InterPro"/>
</dbReference>
<dbReference type="GO" id="GO:0005737">
    <property type="term" value="C:cytoplasm"/>
    <property type="evidence" value="ECO:0007669"/>
    <property type="project" value="TreeGrafter"/>
</dbReference>
<sequence>MGRIGQQYTAPENGWIRIENNSPKLIYEGAWVSGSNTSTSGGNWHQLSGNKTPASVKFRFYGTKIRIISVCNSAYTPDPIDIYIDGVKYSTLINDRNSLYQTLIFERANLPIGLHTVEIVQQPFDGLGFIFDAIDIDDTGYLTTSVGQRLTEPEIGWKRYDDTSPSINFSGTWVTESSGLHYGGTAKHSNPNDISAKISFKFTGTKIRIIAPLTPNKSIAVPIKIDGVSETYNQFKSAVQYQSLLYEKTGLTEGEHTVEISIPPDVGTNNVQMDAIDIDSNGRLLHPDEVTDLNDLQVGKRIRANYIASNNLFGTVSGLGEESKELLPNVPTTSPNGDFYFIMVDTDHKGRKILISDRNIQSGISMDVLNTAGIASGSGLPTTLSDFKDTFLVGGGASASHNTVLINGAGGVRTDRGLTSGKWYWEAFVLGSSNTHIGVATSNVALSNPVGSGAVVRSYAGSGLKWNGSAASYGSSYTSGDVIGIGLDMDEGTLTFYKNGVSQGAAFTDLKSLGTVYPLFFSGSSSDHLKAVFNFGHNPFRYEVPLGYSSLVPTPTHAFTLRLLTGGISPNDKDNEWDKYMTDDRIWNNVNHGSWTSTTDQSNAKARVIRGYNGLTNWTSGTTDLTTPGRGFRPVLLIESINNNRFLILDGTDVKTYTSSGWETVGTTPPTDDMFLNKGMLDLSTCAPYLKDLKDKSNLKILVSKPKREPTVAHLVGVPVPRIVKMKNDTSFLGVAKINSLTLSGTEKGVLRVAISTDSGTTWEAKQKDGSWTTVDVTTPIEFKEKAMTIDDFNSISEWDEKIGQARNLRCAFYFEQSSSADETSLDSLTMDVDLLDSWDMAMPGVDYKYGYNRNTNLRVLLLSNGDYKINVGSGGGSGSTLTEVDGGTF</sequence>
<dbReference type="AlphaFoldDB" id="A0A2Z4MRE9"/>
<dbReference type="Proteomes" id="UP000036061">
    <property type="component" value="Chromosome"/>
</dbReference>